<feature type="domain" description="Peptidase M48" evidence="9">
    <location>
        <begin position="176"/>
        <end position="240"/>
    </location>
</feature>
<keyword evidence="8" id="KW-0472">Membrane</keyword>
<evidence type="ECO:0000256" key="2">
    <source>
        <dbReference type="ARBA" id="ARBA00022723"/>
    </source>
</evidence>
<keyword evidence="1 6" id="KW-0645">Protease</keyword>
<dbReference type="InterPro" id="IPR006311">
    <property type="entry name" value="TAT_signal"/>
</dbReference>
<gene>
    <name evidence="10" type="ORF">E3T55_07740</name>
</gene>
<organism evidence="10 11">
    <name type="scientific">Cryobacterium frigoriphilum</name>
    <dbReference type="NCBI Taxonomy" id="1259150"/>
    <lineage>
        <taxon>Bacteria</taxon>
        <taxon>Bacillati</taxon>
        <taxon>Actinomycetota</taxon>
        <taxon>Actinomycetes</taxon>
        <taxon>Micrococcales</taxon>
        <taxon>Microbacteriaceae</taxon>
        <taxon>Cryobacterium</taxon>
    </lineage>
</organism>
<protein>
    <submittedName>
        <fullName evidence="10">M56 family peptidase</fullName>
    </submittedName>
</protein>
<keyword evidence="5 6" id="KW-0482">Metalloprotease</keyword>
<keyword evidence="2" id="KW-0479">Metal-binding</keyword>
<keyword evidence="11" id="KW-1185">Reference proteome</keyword>
<accession>A0A4R9A418</accession>
<feature type="transmembrane region" description="Helical" evidence="8">
    <location>
        <begin position="129"/>
        <end position="150"/>
    </location>
</feature>
<evidence type="ECO:0000256" key="7">
    <source>
        <dbReference type="SAM" id="MobiDB-lite"/>
    </source>
</evidence>
<evidence type="ECO:0000256" key="6">
    <source>
        <dbReference type="RuleBase" id="RU003983"/>
    </source>
</evidence>
<comment type="caution">
    <text evidence="10">The sequence shown here is derived from an EMBL/GenBank/DDBJ whole genome shotgun (WGS) entry which is preliminary data.</text>
</comment>
<sequence length="360" mass="37957">MSAPRRPRPCASCSARRRPRNRCQPCRSDQPDRRSPVTAAAAVLAVIALILAAPAPILLARADWPTRAPGVALVLWQSIALAGGVSMIGSLLTFGLVPFGDSVFRGTLELGQYLAGASLPPDTLFTHGLALSGAAILTVHLLLNLTSTFVSAERQRRRHLHLIGLLSDPLQGRPGLRVIDHAAPVAYCLPGGAESATVLSNGLLRILDAPQLRGVIAHERAHLQQKHHLVLLAFKSWHSALPWFPIANRAETAVALLVELLADDQARRVVDDRVLATAIALVASAHTSTVSPVGARADAPRPAPGRTTVGPAPGSPANRVEPRVRRLVIAQPPLHPGMRAGVLAASASLLVTPALLLFAA</sequence>
<evidence type="ECO:0000256" key="4">
    <source>
        <dbReference type="ARBA" id="ARBA00022833"/>
    </source>
</evidence>
<keyword evidence="8" id="KW-0812">Transmembrane</keyword>
<dbReference type="GO" id="GO:0006508">
    <property type="term" value="P:proteolysis"/>
    <property type="evidence" value="ECO:0007669"/>
    <property type="project" value="UniProtKB-KW"/>
</dbReference>
<evidence type="ECO:0000313" key="10">
    <source>
        <dbReference type="EMBL" id="TFD51597.1"/>
    </source>
</evidence>
<keyword evidence="8" id="KW-1133">Transmembrane helix</keyword>
<dbReference type="Gene3D" id="3.30.2010.10">
    <property type="entry name" value="Metalloproteases ('zincins'), catalytic domain"/>
    <property type="match status" value="1"/>
</dbReference>
<comment type="similarity">
    <text evidence="6">Belongs to the peptidase M48 family.</text>
</comment>
<dbReference type="OrthoDB" id="9785340at2"/>
<dbReference type="Pfam" id="PF01435">
    <property type="entry name" value="Peptidase_M48"/>
    <property type="match status" value="1"/>
</dbReference>
<feature type="region of interest" description="Disordered" evidence="7">
    <location>
        <begin position="292"/>
        <end position="319"/>
    </location>
</feature>
<dbReference type="CDD" id="cd07326">
    <property type="entry name" value="M56_BlaR1_MecR1_like"/>
    <property type="match status" value="1"/>
</dbReference>
<feature type="transmembrane region" description="Helical" evidence="8">
    <location>
        <begin position="71"/>
        <end position="97"/>
    </location>
</feature>
<dbReference type="AlphaFoldDB" id="A0A4R9A418"/>
<keyword evidence="4 6" id="KW-0862">Zinc</keyword>
<keyword evidence="3 6" id="KW-0378">Hydrolase</keyword>
<proteinExistence type="inferred from homology"/>
<evidence type="ECO:0000256" key="8">
    <source>
        <dbReference type="SAM" id="Phobius"/>
    </source>
</evidence>
<dbReference type="GO" id="GO:0004222">
    <property type="term" value="F:metalloendopeptidase activity"/>
    <property type="evidence" value="ECO:0007669"/>
    <property type="project" value="InterPro"/>
</dbReference>
<dbReference type="InterPro" id="IPR001915">
    <property type="entry name" value="Peptidase_M48"/>
</dbReference>
<dbReference type="InterPro" id="IPR052173">
    <property type="entry name" value="Beta-lactam_resp_regulator"/>
</dbReference>
<comment type="cofactor">
    <cofactor evidence="6">
        <name>Zn(2+)</name>
        <dbReference type="ChEBI" id="CHEBI:29105"/>
    </cofactor>
    <text evidence="6">Binds 1 zinc ion per subunit.</text>
</comment>
<evidence type="ECO:0000256" key="5">
    <source>
        <dbReference type="ARBA" id="ARBA00023049"/>
    </source>
</evidence>
<dbReference type="PANTHER" id="PTHR34978">
    <property type="entry name" value="POSSIBLE SENSOR-TRANSDUCER PROTEIN BLAR"/>
    <property type="match status" value="1"/>
</dbReference>
<dbReference type="PANTHER" id="PTHR34978:SF3">
    <property type="entry name" value="SLR0241 PROTEIN"/>
    <property type="match status" value="1"/>
</dbReference>
<dbReference type="Proteomes" id="UP000297447">
    <property type="component" value="Unassembled WGS sequence"/>
</dbReference>
<evidence type="ECO:0000256" key="1">
    <source>
        <dbReference type="ARBA" id="ARBA00022670"/>
    </source>
</evidence>
<name>A0A4R9A418_9MICO</name>
<feature type="transmembrane region" description="Helical" evidence="8">
    <location>
        <begin position="37"/>
        <end position="59"/>
    </location>
</feature>
<evidence type="ECO:0000256" key="3">
    <source>
        <dbReference type="ARBA" id="ARBA00022801"/>
    </source>
</evidence>
<dbReference type="GO" id="GO:0046872">
    <property type="term" value="F:metal ion binding"/>
    <property type="evidence" value="ECO:0007669"/>
    <property type="project" value="UniProtKB-KW"/>
</dbReference>
<reference evidence="10 11" key="1">
    <citation type="submission" date="2019-03" db="EMBL/GenBank/DDBJ databases">
        <title>Genomics of glacier-inhabiting Cryobacterium strains.</title>
        <authorList>
            <person name="Liu Q."/>
            <person name="Xin Y.-H."/>
        </authorList>
    </citation>
    <scope>NUCLEOTIDE SEQUENCE [LARGE SCALE GENOMIC DNA]</scope>
    <source>
        <strain evidence="10 11">Hh14</strain>
    </source>
</reference>
<dbReference type="PROSITE" id="PS51318">
    <property type="entry name" value="TAT"/>
    <property type="match status" value="1"/>
</dbReference>
<evidence type="ECO:0000313" key="11">
    <source>
        <dbReference type="Proteomes" id="UP000297447"/>
    </source>
</evidence>
<evidence type="ECO:0000259" key="9">
    <source>
        <dbReference type="Pfam" id="PF01435"/>
    </source>
</evidence>
<dbReference type="EMBL" id="SOHE01000036">
    <property type="protein sequence ID" value="TFD51597.1"/>
    <property type="molecule type" value="Genomic_DNA"/>
</dbReference>